<dbReference type="Proteomes" id="UP000295131">
    <property type="component" value="Unassembled WGS sequence"/>
</dbReference>
<evidence type="ECO:0000313" key="1">
    <source>
        <dbReference type="EMBL" id="TDH39434.1"/>
    </source>
</evidence>
<accession>A0A4R5PQK6</accession>
<dbReference type="GO" id="GO:0008671">
    <property type="term" value="F:2-dehydro-3-deoxygalactonokinase activity"/>
    <property type="evidence" value="ECO:0007669"/>
    <property type="project" value="InterPro"/>
</dbReference>
<dbReference type="Gene3D" id="3.30.420.310">
    <property type="entry name" value="2-keto-3-deoxy-galactonokinase, C-terminal domain"/>
    <property type="match status" value="1"/>
</dbReference>
<reference evidence="1 2" key="1">
    <citation type="journal article" date="2013" name="Int. J. Syst. Evol. Microbiol.">
        <title>Hoeflea suaedae sp. nov., an endophytic bacterium isolated from the root of the halophyte Suaeda maritima.</title>
        <authorList>
            <person name="Chung E.J."/>
            <person name="Park J.A."/>
            <person name="Pramanik P."/>
            <person name="Bibi F."/>
            <person name="Jeon C.O."/>
            <person name="Chung Y.R."/>
        </authorList>
    </citation>
    <scope>NUCLEOTIDE SEQUENCE [LARGE SCALE GENOMIC DNA]</scope>
    <source>
        <strain evidence="1 2">YC6898</strain>
    </source>
</reference>
<keyword evidence="1" id="KW-0418">Kinase</keyword>
<dbReference type="InterPro" id="IPR042258">
    <property type="entry name" value="DGOK_N"/>
</dbReference>
<dbReference type="GO" id="GO:0034194">
    <property type="term" value="P:D-galactonate catabolic process"/>
    <property type="evidence" value="ECO:0007669"/>
    <property type="project" value="InterPro"/>
</dbReference>
<name>A0A4R5PQK6_9HYPH</name>
<proteinExistence type="predicted"/>
<dbReference type="Pfam" id="PF05035">
    <property type="entry name" value="DGOK"/>
    <property type="match status" value="1"/>
</dbReference>
<evidence type="ECO:0000313" key="2">
    <source>
        <dbReference type="Proteomes" id="UP000295131"/>
    </source>
</evidence>
<organism evidence="1 2">
    <name type="scientific">Pseudohoeflea suaedae</name>
    <dbReference type="NCBI Taxonomy" id="877384"/>
    <lineage>
        <taxon>Bacteria</taxon>
        <taxon>Pseudomonadati</taxon>
        <taxon>Pseudomonadota</taxon>
        <taxon>Alphaproteobacteria</taxon>
        <taxon>Hyphomicrobiales</taxon>
        <taxon>Rhizobiaceae</taxon>
        <taxon>Pseudohoeflea</taxon>
    </lineage>
</organism>
<dbReference type="AlphaFoldDB" id="A0A4R5PQK6"/>
<gene>
    <name evidence="1" type="ORF">E2A64_05170</name>
</gene>
<keyword evidence="1" id="KW-0808">Transferase</keyword>
<dbReference type="InterPro" id="IPR007729">
    <property type="entry name" value="DGOK"/>
</dbReference>
<dbReference type="Gene3D" id="3.30.420.300">
    <property type="entry name" value="2-keto-3-deoxy-galactonokinase, substrate binding domain"/>
    <property type="match status" value="1"/>
</dbReference>
<keyword evidence="2" id="KW-1185">Reference proteome</keyword>
<dbReference type="InterPro" id="IPR042257">
    <property type="entry name" value="DGOK_C"/>
</dbReference>
<sequence>MGNDGTVLAGSTSDDGIAAAREAGFHAILEKHLAGLEAPSGLPVVICGMAGSRQGWKESGYLSVPAELDDLWRHATQVSGLDRPVTILPGISQAPGQSSDVMRGEETKLFGASMEGHGAHSYCIPGQHSKWVLMAKSQVQGFRTFMTGEMIDVLSRQTILQHSLEGAAEVEAGDPAFSTGVRDGWLNPGKLTNTLFSIRAGDLLEHRSPDENRARLTGLMIGAELAGAEPGTDGVALVASGQLAQLYQSAFATCGIEVRLIDAEIAVQRGLFEVWRALVSAAYAHARNSRS</sequence>
<protein>
    <submittedName>
        <fullName evidence="1">2-dehydro-3-deoxygalactonokinase</fullName>
    </submittedName>
</protein>
<dbReference type="EMBL" id="SMSI01000001">
    <property type="protein sequence ID" value="TDH39434.1"/>
    <property type="molecule type" value="Genomic_DNA"/>
</dbReference>
<comment type="caution">
    <text evidence="1">The sequence shown here is derived from an EMBL/GenBank/DDBJ whole genome shotgun (WGS) entry which is preliminary data.</text>
</comment>
<dbReference type="OrthoDB" id="256574at2"/>